<gene>
    <name evidence="3" type="ORF">C1H46_013527</name>
</gene>
<dbReference type="Pfam" id="PF17979">
    <property type="entry name" value="zf-CRD"/>
    <property type="match status" value="1"/>
</dbReference>
<evidence type="ECO:0000313" key="3">
    <source>
        <dbReference type="EMBL" id="TQE00987.1"/>
    </source>
</evidence>
<keyword evidence="4" id="KW-1185">Reference proteome</keyword>
<comment type="caution">
    <text evidence="3">The sequence shown here is derived from an EMBL/GenBank/DDBJ whole genome shotgun (WGS) entry which is preliminary data.</text>
</comment>
<dbReference type="Proteomes" id="UP000315295">
    <property type="component" value="Unassembled WGS sequence"/>
</dbReference>
<dbReference type="EMBL" id="VIEB01000204">
    <property type="protein sequence ID" value="TQE00987.1"/>
    <property type="molecule type" value="Genomic_DNA"/>
</dbReference>
<proteinExistence type="predicted"/>
<evidence type="ECO:0000259" key="2">
    <source>
        <dbReference type="Pfam" id="PF17979"/>
    </source>
</evidence>
<sequence>MKWHATIQSNLVVNSGKHLRGKRAHSQLDEEADNASNPCPQCGTEYDGFHCNQTTIHMQCQACRGMMPSRTNNSVYLNTV</sequence>
<protein>
    <recommendedName>
        <fullName evidence="2">E3 ubiquitin-protein ligase CHFR cysteine rich domain-containing protein</fullName>
    </recommendedName>
</protein>
<evidence type="ECO:0000256" key="1">
    <source>
        <dbReference type="SAM" id="MobiDB-lite"/>
    </source>
</evidence>
<dbReference type="InterPro" id="IPR040909">
    <property type="entry name" value="CHFR_Znf-CRD"/>
</dbReference>
<dbReference type="STRING" id="106549.A0A540MQD0"/>
<name>A0A540MQD0_MALBA</name>
<organism evidence="3 4">
    <name type="scientific">Malus baccata</name>
    <name type="common">Siberian crab apple</name>
    <name type="synonym">Pyrus baccata</name>
    <dbReference type="NCBI Taxonomy" id="106549"/>
    <lineage>
        <taxon>Eukaryota</taxon>
        <taxon>Viridiplantae</taxon>
        <taxon>Streptophyta</taxon>
        <taxon>Embryophyta</taxon>
        <taxon>Tracheophyta</taxon>
        <taxon>Spermatophyta</taxon>
        <taxon>Magnoliopsida</taxon>
        <taxon>eudicotyledons</taxon>
        <taxon>Gunneridae</taxon>
        <taxon>Pentapetalae</taxon>
        <taxon>rosids</taxon>
        <taxon>fabids</taxon>
        <taxon>Rosales</taxon>
        <taxon>Rosaceae</taxon>
        <taxon>Amygdaloideae</taxon>
        <taxon>Maleae</taxon>
        <taxon>Malus</taxon>
    </lineage>
</organism>
<dbReference type="Gene3D" id="3.30.40.140">
    <property type="match status" value="1"/>
</dbReference>
<feature type="domain" description="E3 ubiquitin-protein ligase CHFR cysteine rich" evidence="2">
    <location>
        <begin position="39"/>
        <end position="73"/>
    </location>
</feature>
<accession>A0A540MQD0</accession>
<reference evidence="3 4" key="1">
    <citation type="journal article" date="2019" name="G3 (Bethesda)">
        <title>Sequencing of a Wild Apple (Malus baccata) Genome Unravels the Differences Between Cultivated and Wild Apple Species Regarding Disease Resistance and Cold Tolerance.</title>
        <authorList>
            <person name="Chen X."/>
        </authorList>
    </citation>
    <scope>NUCLEOTIDE SEQUENCE [LARGE SCALE GENOMIC DNA]</scope>
    <source>
        <strain evidence="4">cv. Shandingzi</strain>
        <tissue evidence="3">Leaves</tissue>
    </source>
</reference>
<feature type="region of interest" description="Disordered" evidence="1">
    <location>
        <begin position="16"/>
        <end position="37"/>
    </location>
</feature>
<evidence type="ECO:0000313" key="4">
    <source>
        <dbReference type="Proteomes" id="UP000315295"/>
    </source>
</evidence>
<dbReference type="AlphaFoldDB" id="A0A540MQD0"/>